<evidence type="ECO:0000313" key="6">
    <source>
        <dbReference type="EMBL" id="USY22662.1"/>
    </source>
</evidence>
<proteinExistence type="inferred from homology"/>
<gene>
    <name evidence="6" type="ORF">NE857_14240</name>
</gene>
<dbReference type="RefSeq" id="WP_254421426.1">
    <property type="nucleotide sequence ID" value="NZ_BAAAJB010000026.1"/>
</dbReference>
<evidence type="ECO:0000256" key="4">
    <source>
        <dbReference type="RuleBase" id="RU003476"/>
    </source>
</evidence>
<organism evidence="6 7">
    <name type="scientific">Nocardiopsis exhalans</name>
    <dbReference type="NCBI Taxonomy" id="163604"/>
    <lineage>
        <taxon>Bacteria</taxon>
        <taxon>Bacillati</taxon>
        <taxon>Actinomycetota</taxon>
        <taxon>Actinomycetes</taxon>
        <taxon>Streptosporangiales</taxon>
        <taxon>Nocardiopsidaceae</taxon>
        <taxon>Nocardiopsis</taxon>
    </lineage>
</organism>
<reference evidence="6" key="1">
    <citation type="submission" date="2022-06" db="EMBL/GenBank/DDBJ databases">
        <authorList>
            <person name="Ping M."/>
        </authorList>
    </citation>
    <scope>NUCLEOTIDE SEQUENCE</scope>
    <source>
        <strain evidence="6">JCM11759T</strain>
    </source>
</reference>
<accession>A0ABY5DHJ7</accession>
<dbReference type="PANTHER" id="PTHR43046">
    <property type="entry name" value="GDP-MANNOSE MANNOSYL HYDROLASE"/>
    <property type="match status" value="1"/>
</dbReference>
<feature type="domain" description="Nudix hydrolase" evidence="5">
    <location>
        <begin position="40"/>
        <end position="165"/>
    </location>
</feature>
<comment type="similarity">
    <text evidence="2 4">Belongs to the Nudix hydrolase family.</text>
</comment>
<keyword evidence="3 4" id="KW-0378">Hydrolase</keyword>
<name>A0ABY5DHJ7_9ACTN</name>
<dbReference type="InterPro" id="IPR000086">
    <property type="entry name" value="NUDIX_hydrolase_dom"/>
</dbReference>
<evidence type="ECO:0000256" key="2">
    <source>
        <dbReference type="ARBA" id="ARBA00005582"/>
    </source>
</evidence>
<dbReference type="EMBL" id="CP099837">
    <property type="protein sequence ID" value="USY22662.1"/>
    <property type="molecule type" value="Genomic_DNA"/>
</dbReference>
<dbReference type="InterPro" id="IPR020084">
    <property type="entry name" value="NUDIX_hydrolase_CS"/>
</dbReference>
<dbReference type="GO" id="GO:0016787">
    <property type="term" value="F:hydrolase activity"/>
    <property type="evidence" value="ECO:0007669"/>
    <property type="project" value="UniProtKB-KW"/>
</dbReference>
<keyword evidence="7" id="KW-1185">Reference proteome</keyword>
<dbReference type="Gene3D" id="3.90.79.10">
    <property type="entry name" value="Nucleoside Triphosphate Pyrophosphohydrolase"/>
    <property type="match status" value="1"/>
</dbReference>
<dbReference type="InterPro" id="IPR020476">
    <property type="entry name" value="Nudix_hydrolase"/>
</dbReference>
<dbReference type="Pfam" id="PF00293">
    <property type="entry name" value="NUDIX"/>
    <property type="match status" value="1"/>
</dbReference>
<evidence type="ECO:0000256" key="1">
    <source>
        <dbReference type="ARBA" id="ARBA00001946"/>
    </source>
</evidence>
<evidence type="ECO:0000313" key="7">
    <source>
        <dbReference type="Proteomes" id="UP001055940"/>
    </source>
</evidence>
<comment type="cofactor">
    <cofactor evidence="1">
        <name>Mg(2+)</name>
        <dbReference type="ChEBI" id="CHEBI:18420"/>
    </cofactor>
</comment>
<dbReference type="PANTHER" id="PTHR43046:SF16">
    <property type="entry name" value="ADP-RIBOSE PYROPHOSPHATASE YJHB-RELATED"/>
    <property type="match status" value="1"/>
</dbReference>
<dbReference type="PRINTS" id="PR00502">
    <property type="entry name" value="NUDIXFAMILY"/>
</dbReference>
<dbReference type="Proteomes" id="UP001055940">
    <property type="component" value="Chromosome"/>
</dbReference>
<dbReference type="PROSITE" id="PS51462">
    <property type="entry name" value="NUDIX"/>
    <property type="match status" value="1"/>
</dbReference>
<dbReference type="PROSITE" id="PS00893">
    <property type="entry name" value="NUDIX_BOX"/>
    <property type="match status" value="1"/>
</dbReference>
<dbReference type="InterPro" id="IPR015797">
    <property type="entry name" value="NUDIX_hydrolase-like_dom_sf"/>
</dbReference>
<evidence type="ECO:0000259" key="5">
    <source>
        <dbReference type="PROSITE" id="PS51462"/>
    </source>
</evidence>
<dbReference type="SUPFAM" id="SSF55811">
    <property type="entry name" value="Nudix"/>
    <property type="match status" value="1"/>
</dbReference>
<evidence type="ECO:0000256" key="3">
    <source>
        <dbReference type="ARBA" id="ARBA00022801"/>
    </source>
</evidence>
<sequence length="173" mass="19214">MRRDPLEQASLNAVLAATRRARREFDDAHTWLVRAMVGRVAPVSAEVWAFDPDFEHVLLVRHRWRGWVCPGGCVDPGEGPRAAAVRELREETGLSAEVSALPAAVWVRSYRADWSPTLGLAYTAVLGRGLPLGGEDGQPPAWCALARPWEGAFSEDRQRLLAEADHLRERLRG</sequence>
<protein>
    <submittedName>
        <fullName evidence="6">NUDIX hydrolase</fullName>
    </submittedName>
</protein>